<keyword evidence="5 9" id="KW-0547">Nucleotide-binding</keyword>
<dbReference type="EMBL" id="MFAK01000009">
    <property type="protein sequence ID" value="OGD75345.1"/>
    <property type="molecule type" value="Genomic_DNA"/>
</dbReference>
<keyword evidence="6 9" id="KW-0067">ATP-binding</keyword>
<dbReference type="GO" id="GO:0050560">
    <property type="term" value="F:aspartate-tRNA(Asn) ligase activity"/>
    <property type="evidence" value="ECO:0007669"/>
    <property type="project" value="UniProtKB-EC"/>
</dbReference>
<evidence type="ECO:0000256" key="5">
    <source>
        <dbReference type="ARBA" id="ARBA00022741"/>
    </source>
</evidence>
<evidence type="ECO:0000313" key="12">
    <source>
        <dbReference type="Proteomes" id="UP000176191"/>
    </source>
</evidence>
<dbReference type="PROSITE" id="PS50862">
    <property type="entry name" value="AA_TRNA_LIGASE_II"/>
    <property type="match status" value="1"/>
</dbReference>
<feature type="region of interest" description="Aspartate" evidence="9">
    <location>
        <begin position="194"/>
        <end position="197"/>
    </location>
</feature>
<dbReference type="SUPFAM" id="SSF50249">
    <property type="entry name" value="Nucleic acid-binding proteins"/>
    <property type="match status" value="1"/>
</dbReference>
<keyword evidence="4 9" id="KW-0436">Ligase</keyword>
<dbReference type="GO" id="GO:0004815">
    <property type="term" value="F:aspartate-tRNA ligase activity"/>
    <property type="evidence" value="ECO:0007669"/>
    <property type="project" value="UniProtKB-UniRule"/>
</dbReference>
<dbReference type="Pfam" id="PF00152">
    <property type="entry name" value="tRNA-synt_2"/>
    <property type="match status" value="1"/>
</dbReference>
<comment type="subunit">
    <text evidence="9">Homodimer.</text>
</comment>
<dbReference type="InterPro" id="IPR002312">
    <property type="entry name" value="Asp/Asn-tRNA-synth_IIb"/>
</dbReference>
<comment type="subcellular location">
    <subcellularLocation>
        <location evidence="1 9">Cytoplasm</location>
    </subcellularLocation>
</comment>
<evidence type="ECO:0000259" key="10">
    <source>
        <dbReference type="PROSITE" id="PS50862"/>
    </source>
</evidence>
<feature type="domain" description="Aminoacyl-transfer RNA synthetases class-II family profile" evidence="10">
    <location>
        <begin position="139"/>
        <end position="432"/>
    </location>
</feature>
<comment type="similarity">
    <text evidence="2 9">Belongs to the class-II aminoacyl-tRNA synthetase family. Type 2 subfamily.</text>
</comment>
<feature type="binding site" evidence="9">
    <location>
        <position position="362"/>
    </location>
    <ligand>
        <name>L-aspartate</name>
        <dbReference type="ChEBI" id="CHEBI:29991"/>
    </ligand>
</feature>
<feature type="binding site" evidence="9">
    <location>
        <begin position="216"/>
        <end position="218"/>
    </location>
    <ligand>
        <name>ATP</name>
        <dbReference type="ChEBI" id="CHEBI:30616"/>
    </ligand>
</feature>
<dbReference type="AlphaFoldDB" id="A0A1F5F6Q6"/>
<dbReference type="Gene3D" id="3.30.930.10">
    <property type="entry name" value="Bira Bifunctional Protein, Domain 2"/>
    <property type="match status" value="1"/>
</dbReference>
<evidence type="ECO:0000256" key="2">
    <source>
        <dbReference type="ARBA" id="ARBA00005312"/>
    </source>
</evidence>
<dbReference type="PRINTS" id="PR01042">
    <property type="entry name" value="TRNASYNTHASP"/>
</dbReference>
<evidence type="ECO:0000256" key="7">
    <source>
        <dbReference type="ARBA" id="ARBA00022917"/>
    </source>
</evidence>
<evidence type="ECO:0000256" key="9">
    <source>
        <dbReference type="HAMAP-Rule" id="MF_02075"/>
    </source>
</evidence>
<protein>
    <recommendedName>
        <fullName evidence="9">Aspartate--tRNA(Asp/Asn) ligase</fullName>
        <ecNumber evidence="9">6.1.1.23</ecNumber>
    </recommendedName>
    <alternativeName>
        <fullName evidence="9">Aspartyl-tRNA synthetase</fullName>
        <shortName evidence="9">AspRS</shortName>
    </alternativeName>
    <alternativeName>
        <fullName evidence="9">Non-discriminating aspartyl-tRNA synthetase</fullName>
        <shortName evidence="9">ND-AspRS</shortName>
    </alternativeName>
</protein>
<comment type="catalytic activity">
    <reaction evidence="9">
        <text>tRNA(Asx) + L-aspartate + ATP = L-aspartyl-tRNA(Asx) + AMP + diphosphate</text>
        <dbReference type="Rhea" id="RHEA:18349"/>
        <dbReference type="Rhea" id="RHEA-COMP:9710"/>
        <dbReference type="Rhea" id="RHEA-COMP:9711"/>
        <dbReference type="ChEBI" id="CHEBI:29991"/>
        <dbReference type="ChEBI" id="CHEBI:30616"/>
        <dbReference type="ChEBI" id="CHEBI:33019"/>
        <dbReference type="ChEBI" id="CHEBI:78442"/>
        <dbReference type="ChEBI" id="CHEBI:78516"/>
        <dbReference type="ChEBI" id="CHEBI:456215"/>
        <dbReference type="EC" id="6.1.1.23"/>
    </reaction>
</comment>
<dbReference type="PANTHER" id="PTHR43450:SF1">
    <property type="entry name" value="ASPARTATE--TRNA LIGASE, CYTOPLASMIC"/>
    <property type="match status" value="1"/>
</dbReference>
<gene>
    <name evidence="9" type="primary">aspS</name>
    <name evidence="11" type="ORF">A2228_04040</name>
</gene>
<organism evidence="11 12">
    <name type="scientific">Candidatus Collierbacteria bacterium RIFOXYA2_FULL_46_10</name>
    <dbReference type="NCBI Taxonomy" id="1817726"/>
    <lineage>
        <taxon>Bacteria</taxon>
        <taxon>Candidatus Collieribacteriota</taxon>
    </lineage>
</organism>
<evidence type="ECO:0000256" key="4">
    <source>
        <dbReference type="ARBA" id="ARBA00022598"/>
    </source>
</evidence>
<dbReference type="Proteomes" id="UP000176191">
    <property type="component" value="Unassembled WGS sequence"/>
</dbReference>
<dbReference type="InterPro" id="IPR012340">
    <property type="entry name" value="NA-bd_OB-fold"/>
</dbReference>
<dbReference type="SUPFAM" id="SSF55681">
    <property type="entry name" value="Class II aaRS and biotin synthetases"/>
    <property type="match status" value="1"/>
</dbReference>
<dbReference type="PANTHER" id="PTHR43450">
    <property type="entry name" value="ASPARTYL-TRNA SYNTHETASE"/>
    <property type="match status" value="1"/>
</dbReference>
<dbReference type="NCBIfam" id="TIGR00458">
    <property type="entry name" value="aspS_nondisc"/>
    <property type="match status" value="1"/>
</dbReference>
<feature type="binding site" evidence="9">
    <location>
        <position position="172"/>
    </location>
    <ligand>
        <name>L-aspartate</name>
        <dbReference type="ChEBI" id="CHEBI:29991"/>
    </ligand>
</feature>
<proteinExistence type="inferred from homology"/>
<accession>A0A1F5F6Q6</accession>
<evidence type="ECO:0000256" key="3">
    <source>
        <dbReference type="ARBA" id="ARBA00022490"/>
    </source>
</evidence>
<dbReference type="EC" id="6.1.1.23" evidence="9"/>
<dbReference type="InterPro" id="IPR004364">
    <property type="entry name" value="Aa-tRNA-synt_II"/>
</dbReference>
<dbReference type="NCBIfam" id="NF003483">
    <property type="entry name" value="PRK05159.1"/>
    <property type="match status" value="1"/>
</dbReference>
<dbReference type="Gene3D" id="2.40.50.140">
    <property type="entry name" value="Nucleic acid-binding proteins"/>
    <property type="match status" value="1"/>
</dbReference>
<keyword evidence="8 9" id="KW-0030">Aminoacyl-tRNA synthetase</keyword>
<evidence type="ECO:0000256" key="8">
    <source>
        <dbReference type="ARBA" id="ARBA00023146"/>
    </source>
</evidence>
<keyword evidence="7 9" id="KW-0648">Protein biosynthesis</keyword>
<dbReference type="InterPro" id="IPR045864">
    <property type="entry name" value="aa-tRNA-synth_II/BPL/LPL"/>
</dbReference>
<evidence type="ECO:0000313" key="11">
    <source>
        <dbReference type="EMBL" id="OGD75345.1"/>
    </source>
</evidence>
<dbReference type="GO" id="GO:0006422">
    <property type="term" value="P:aspartyl-tRNA aminoacylation"/>
    <property type="evidence" value="ECO:0007669"/>
    <property type="project" value="UniProtKB-UniRule"/>
</dbReference>
<comment type="caution">
    <text evidence="11">The sequence shown here is derived from an EMBL/GenBank/DDBJ whole genome shotgun (WGS) entry which is preliminary data.</text>
</comment>
<feature type="binding site" evidence="9">
    <location>
        <position position="358"/>
    </location>
    <ligand>
        <name>L-aspartate</name>
        <dbReference type="ChEBI" id="CHEBI:29991"/>
    </ligand>
</feature>
<dbReference type="InterPro" id="IPR004523">
    <property type="entry name" value="Asp-tRNA_synthase_2"/>
</dbReference>
<feature type="site" description="Important for tRNA non-discrimination" evidence="9">
    <location>
        <position position="84"/>
    </location>
</feature>
<comment type="function">
    <text evidence="9">Aspartyl-tRNA synthetase with relaxed tRNA specificity since it is able to aspartylate not only its cognate tRNA(Asp) but also tRNA(Asn). Reaction proceeds in two steps: L-aspartate is first activated by ATP to form Asp-AMP and then transferred to the acceptor end of tRNA(Asp/Asn).</text>
</comment>
<evidence type="ECO:0000256" key="1">
    <source>
        <dbReference type="ARBA" id="ARBA00004496"/>
    </source>
</evidence>
<feature type="binding site" evidence="9">
    <location>
        <position position="216"/>
    </location>
    <ligand>
        <name>L-aspartate</name>
        <dbReference type="ChEBI" id="CHEBI:29991"/>
    </ligand>
</feature>
<sequence>MIHGMRTKISAVSKSLGQTVTLAGFVHSLRNQGKIAFLRLRDDSGSLQVVILSSNVEAFSIVKSLSVESVVEITGLVKAAPQVPEKLELEAQAITVLSVADSSLPIPVSAEKGAVDVDVAKRFDWRWLDLRKSDSHRIFRVWTALEQGMRAYFAEHDFVQIYAPSLMSAASESGAEVFEVKYFETKAYLAQSPQFYKQMAIASGFEKVFLVGPVFRAELSFTTRHMTEFTGWDFEIAYINSHHEIMDTLEASLKAGFTELKKQELIQESISFPFARLTFTDAKIQLQKSGITSDKPHDFSPDEEREICRLVKEDSGSDFVFIYDYPPEGRAFYHMRHTDNPALTRGFDLLYKGVEITTGAQREHRYDVLVKQAKERGLTAESLSDYLNFFKYGCPPHGGVGIGPGRIVAQILGLSSVKESAFLPRDVKRLRP</sequence>
<feature type="binding site" evidence="9">
    <location>
        <begin position="403"/>
        <end position="406"/>
    </location>
    <ligand>
        <name>ATP</name>
        <dbReference type="ChEBI" id="CHEBI:30616"/>
    </ligand>
</feature>
<evidence type="ECO:0000256" key="6">
    <source>
        <dbReference type="ARBA" id="ARBA00022840"/>
    </source>
</evidence>
<dbReference type="InterPro" id="IPR004365">
    <property type="entry name" value="NA-bd_OB_tRNA"/>
</dbReference>
<reference evidence="11 12" key="1">
    <citation type="journal article" date="2016" name="Nat. Commun.">
        <title>Thousands of microbial genomes shed light on interconnected biogeochemical processes in an aquifer system.</title>
        <authorList>
            <person name="Anantharaman K."/>
            <person name="Brown C.T."/>
            <person name="Hug L.A."/>
            <person name="Sharon I."/>
            <person name="Castelle C.J."/>
            <person name="Probst A.J."/>
            <person name="Thomas B.C."/>
            <person name="Singh A."/>
            <person name="Wilkins M.J."/>
            <person name="Karaoz U."/>
            <person name="Brodie E.L."/>
            <person name="Williams K.H."/>
            <person name="Hubbard S.S."/>
            <person name="Banfield J.F."/>
        </authorList>
    </citation>
    <scope>NUCLEOTIDE SEQUENCE [LARGE SCALE GENOMIC DNA]</scope>
</reference>
<dbReference type="GO" id="GO:0017101">
    <property type="term" value="C:aminoacyl-tRNA synthetase multienzyme complex"/>
    <property type="evidence" value="ECO:0007669"/>
    <property type="project" value="TreeGrafter"/>
</dbReference>
<name>A0A1F5F6Q6_9BACT</name>
<dbReference type="InterPro" id="IPR006195">
    <property type="entry name" value="aa-tRNA-synth_II"/>
</dbReference>
<dbReference type="GO" id="GO:0005829">
    <property type="term" value="C:cytosol"/>
    <property type="evidence" value="ECO:0007669"/>
    <property type="project" value="TreeGrafter"/>
</dbReference>
<dbReference type="Pfam" id="PF01336">
    <property type="entry name" value="tRNA_anti-codon"/>
    <property type="match status" value="1"/>
</dbReference>
<feature type="binding site" evidence="9">
    <location>
        <position position="355"/>
    </location>
    <ligand>
        <name>ATP</name>
        <dbReference type="ChEBI" id="CHEBI:30616"/>
    </ligand>
</feature>
<keyword evidence="3 9" id="KW-0963">Cytoplasm</keyword>
<dbReference type="HAMAP" id="MF_02075">
    <property type="entry name" value="Asp_tRNA_synth_type2"/>
    <property type="match status" value="1"/>
</dbReference>
<comment type="caution">
    <text evidence="9">Lacks conserved residue(s) required for the propagation of feature annotation.</text>
</comment>
<dbReference type="GO" id="GO:0005524">
    <property type="term" value="F:ATP binding"/>
    <property type="evidence" value="ECO:0007669"/>
    <property type="project" value="UniProtKB-UniRule"/>
</dbReference>
<dbReference type="GO" id="GO:0003723">
    <property type="term" value="F:RNA binding"/>
    <property type="evidence" value="ECO:0007669"/>
    <property type="project" value="TreeGrafter"/>
</dbReference>